<dbReference type="GO" id="GO:0016852">
    <property type="term" value="F:sirohydrochlorin cobaltochelatase activity"/>
    <property type="evidence" value="ECO:0007669"/>
    <property type="project" value="InterPro"/>
</dbReference>
<evidence type="ECO:0000313" key="1">
    <source>
        <dbReference type="EMBL" id="SFP14086.1"/>
    </source>
</evidence>
<reference evidence="1 2" key="1">
    <citation type="submission" date="2016-10" db="EMBL/GenBank/DDBJ databases">
        <authorList>
            <person name="de Groot N.N."/>
        </authorList>
    </citation>
    <scope>NUCLEOTIDE SEQUENCE [LARGE SCALE GENOMIC DNA]</scope>
    <source>
        <strain evidence="1 2">EP1-55-1</strain>
    </source>
</reference>
<dbReference type="OrthoDB" id="9770331at2"/>
<sequence>MKRYRHYKRDKAIILSCFGSVIEQQLYLDLKEQISKEFEGVDVYLSFSSRMVLKDLHKRGMEYKNLPQVLADVDWLGYKNIIVASINLFPTDEHELLIRTVKGFNNFSMANIRYTKAIINKTKETSLFLKELNSRISRDGIANLYIIHGVPLLDLAGLSSVEYSENFLKLLSDSNYTCSLEGAFPWYATKESLIEKMQRDGVKSVQVVPMLLVSGNHYIKDMVEIKDELSQYFDASLVPSITESDRFNLLEIEAVRKIIIQNIKEEIIKLG</sequence>
<dbReference type="SUPFAM" id="SSF53800">
    <property type="entry name" value="Chelatase"/>
    <property type="match status" value="1"/>
</dbReference>
<name>A0A1I5MYB1_9BACT</name>
<protein>
    <submittedName>
        <fullName evidence="1">Sirohydrochlorin cobaltochelatase</fullName>
    </submittedName>
</protein>
<dbReference type="EMBL" id="FOXB01000007">
    <property type="protein sequence ID" value="SFP14086.1"/>
    <property type="molecule type" value="Genomic_DNA"/>
</dbReference>
<accession>A0A1I5MYB1</accession>
<dbReference type="GO" id="GO:0019251">
    <property type="term" value="P:anaerobic cobalamin biosynthetic process"/>
    <property type="evidence" value="ECO:0007669"/>
    <property type="project" value="InterPro"/>
</dbReference>
<keyword evidence="2" id="KW-1185">Reference proteome</keyword>
<evidence type="ECO:0000313" key="2">
    <source>
        <dbReference type="Proteomes" id="UP000199227"/>
    </source>
</evidence>
<dbReference type="RefSeq" id="WP_092911412.1">
    <property type="nucleotide sequence ID" value="NZ_FOXB01000007.1"/>
</dbReference>
<organism evidence="1 2">
    <name type="scientific">Hydrogenimonas thermophila</name>
    <dbReference type="NCBI Taxonomy" id="223786"/>
    <lineage>
        <taxon>Bacteria</taxon>
        <taxon>Pseudomonadati</taxon>
        <taxon>Campylobacterota</taxon>
        <taxon>Epsilonproteobacteria</taxon>
        <taxon>Campylobacterales</taxon>
        <taxon>Hydrogenimonadaceae</taxon>
        <taxon>Hydrogenimonas</taxon>
    </lineage>
</organism>
<dbReference type="STRING" id="223786.SAMN05216234_10762"/>
<dbReference type="Gene3D" id="3.40.50.1400">
    <property type="match status" value="2"/>
</dbReference>
<dbReference type="InterPro" id="IPR010388">
    <property type="entry name" value="Anaerobic_Co-chelatase"/>
</dbReference>
<dbReference type="AlphaFoldDB" id="A0A1I5MYB1"/>
<gene>
    <name evidence="1" type="ORF">SAMN05216234_10762</name>
</gene>
<proteinExistence type="predicted"/>
<dbReference type="Pfam" id="PF06180">
    <property type="entry name" value="CbiK"/>
    <property type="match status" value="1"/>
</dbReference>
<dbReference type="Proteomes" id="UP000199227">
    <property type="component" value="Unassembled WGS sequence"/>
</dbReference>